<sequence>MSGYFCFGPAYKETGVGQKMTEMERSIDKITVHKYIRIANIYISTYENDPKRNEIYFNYKSSLTYNADPARKNRVQPYNRAFLPLHFYS</sequence>
<dbReference type="EMBL" id="JADYXP020000006">
    <property type="protein sequence ID" value="KAL0122765.1"/>
    <property type="molecule type" value="Genomic_DNA"/>
</dbReference>
<gene>
    <name evidence="1" type="ORF">PUN28_007455</name>
</gene>
<dbReference type="Proteomes" id="UP001430953">
    <property type="component" value="Unassembled WGS sequence"/>
</dbReference>
<comment type="caution">
    <text evidence="1">The sequence shown here is derived from an EMBL/GenBank/DDBJ whole genome shotgun (WGS) entry which is preliminary data.</text>
</comment>
<name>A0AAW2G5A8_9HYME</name>
<evidence type="ECO:0000313" key="1">
    <source>
        <dbReference type="EMBL" id="KAL0122765.1"/>
    </source>
</evidence>
<keyword evidence="2" id="KW-1185">Reference proteome</keyword>
<reference evidence="1 2" key="1">
    <citation type="submission" date="2023-03" db="EMBL/GenBank/DDBJ databases">
        <title>High recombination rates correlate with genetic variation in Cardiocondyla obscurior ants.</title>
        <authorList>
            <person name="Errbii M."/>
        </authorList>
    </citation>
    <scope>NUCLEOTIDE SEQUENCE [LARGE SCALE GENOMIC DNA]</scope>
    <source>
        <strain evidence="1">Alpha-2009</strain>
        <tissue evidence="1">Whole body</tissue>
    </source>
</reference>
<organism evidence="1 2">
    <name type="scientific">Cardiocondyla obscurior</name>
    <dbReference type="NCBI Taxonomy" id="286306"/>
    <lineage>
        <taxon>Eukaryota</taxon>
        <taxon>Metazoa</taxon>
        <taxon>Ecdysozoa</taxon>
        <taxon>Arthropoda</taxon>
        <taxon>Hexapoda</taxon>
        <taxon>Insecta</taxon>
        <taxon>Pterygota</taxon>
        <taxon>Neoptera</taxon>
        <taxon>Endopterygota</taxon>
        <taxon>Hymenoptera</taxon>
        <taxon>Apocrita</taxon>
        <taxon>Aculeata</taxon>
        <taxon>Formicoidea</taxon>
        <taxon>Formicidae</taxon>
        <taxon>Myrmicinae</taxon>
        <taxon>Cardiocondyla</taxon>
    </lineage>
</organism>
<dbReference type="AlphaFoldDB" id="A0AAW2G5A8"/>
<evidence type="ECO:0000313" key="2">
    <source>
        <dbReference type="Proteomes" id="UP001430953"/>
    </source>
</evidence>
<proteinExistence type="predicted"/>
<protein>
    <submittedName>
        <fullName evidence="1">Uncharacterized protein</fullName>
    </submittedName>
</protein>
<accession>A0AAW2G5A8</accession>